<dbReference type="InterPro" id="IPR039424">
    <property type="entry name" value="SBP_5"/>
</dbReference>
<dbReference type="SUPFAM" id="SSF53850">
    <property type="entry name" value="Periplasmic binding protein-like II"/>
    <property type="match status" value="1"/>
</dbReference>
<keyword evidence="3" id="KW-0732">Signal</keyword>
<reference evidence="5 6" key="1">
    <citation type="submission" date="2020-08" db="EMBL/GenBank/DDBJ databases">
        <title>A Genomic Blueprint of the Chicken Gut Microbiome.</title>
        <authorList>
            <person name="Gilroy R."/>
            <person name="Ravi A."/>
            <person name="Getino M."/>
            <person name="Pursley I."/>
            <person name="Horton D.L."/>
            <person name="Alikhan N.-F."/>
            <person name="Baker D."/>
            <person name="Gharbi K."/>
            <person name="Hall N."/>
            <person name="Watson M."/>
            <person name="Adriaenssens E.M."/>
            <person name="Foster-Nyarko E."/>
            <person name="Jarju S."/>
            <person name="Secka A."/>
            <person name="Antonio M."/>
            <person name="Oren A."/>
            <person name="Chaudhuri R."/>
            <person name="La Ragione R.M."/>
            <person name="Hildebrand F."/>
            <person name="Pallen M.J."/>
        </authorList>
    </citation>
    <scope>NUCLEOTIDE SEQUENCE [LARGE SCALE GENOMIC DNA]</scope>
    <source>
        <strain evidence="5 6">N37</strain>
    </source>
</reference>
<gene>
    <name evidence="5" type="ORF">H9637_14415</name>
</gene>
<dbReference type="Gene3D" id="3.10.105.10">
    <property type="entry name" value="Dipeptide-binding Protein, Domain 3"/>
    <property type="match status" value="1"/>
</dbReference>
<dbReference type="Proteomes" id="UP000627166">
    <property type="component" value="Unassembled WGS sequence"/>
</dbReference>
<comment type="similarity">
    <text evidence="1">Belongs to the bacterial solute-binding protein 5 family.</text>
</comment>
<keyword evidence="6" id="KW-1185">Reference proteome</keyword>
<accession>A0ABR8YVL2</accession>
<evidence type="ECO:0000256" key="2">
    <source>
        <dbReference type="ARBA" id="ARBA00022448"/>
    </source>
</evidence>
<organism evidence="5 6">
    <name type="scientific">Clostridium faecium</name>
    <dbReference type="NCBI Taxonomy" id="2762223"/>
    <lineage>
        <taxon>Bacteria</taxon>
        <taxon>Bacillati</taxon>
        <taxon>Bacillota</taxon>
        <taxon>Clostridia</taxon>
        <taxon>Eubacteriales</taxon>
        <taxon>Clostridiaceae</taxon>
        <taxon>Clostridium</taxon>
    </lineage>
</organism>
<evidence type="ECO:0000259" key="4">
    <source>
        <dbReference type="Pfam" id="PF00496"/>
    </source>
</evidence>
<name>A0ABR8YVL2_9CLOT</name>
<dbReference type="PIRSF" id="PIRSF002741">
    <property type="entry name" value="MppA"/>
    <property type="match status" value="1"/>
</dbReference>
<proteinExistence type="inferred from homology"/>
<dbReference type="InterPro" id="IPR030678">
    <property type="entry name" value="Peptide/Ni-bd"/>
</dbReference>
<keyword evidence="2" id="KW-0813">Transport</keyword>
<dbReference type="EMBL" id="JACSQB010000119">
    <property type="protein sequence ID" value="MBD8048214.1"/>
    <property type="molecule type" value="Genomic_DNA"/>
</dbReference>
<evidence type="ECO:0000313" key="5">
    <source>
        <dbReference type="EMBL" id="MBD8048214.1"/>
    </source>
</evidence>
<dbReference type="Pfam" id="PF00496">
    <property type="entry name" value="SBP_bac_5"/>
    <property type="match status" value="1"/>
</dbReference>
<evidence type="ECO:0000256" key="3">
    <source>
        <dbReference type="ARBA" id="ARBA00022729"/>
    </source>
</evidence>
<evidence type="ECO:0000313" key="6">
    <source>
        <dbReference type="Proteomes" id="UP000627166"/>
    </source>
</evidence>
<dbReference type="RefSeq" id="WP_191741167.1">
    <property type="nucleotide sequence ID" value="NZ_JACSQB010000119.1"/>
</dbReference>
<dbReference type="InterPro" id="IPR000914">
    <property type="entry name" value="SBP_5_dom"/>
</dbReference>
<protein>
    <submittedName>
        <fullName evidence="5">Peptide ABC transporter substrate-binding protein</fullName>
    </submittedName>
</protein>
<dbReference type="Gene3D" id="3.90.76.10">
    <property type="entry name" value="Dipeptide-binding Protein, Domain 1"/>
    <property type="match status" value="1"/>
</dbReference>
<dbReference type="PANTHER" id="PTHR30290">
    <property type="entry name" value="PERIPLASMIC BINDING COMPONENT OF ABC TRANSPORTER"/>
    <property type="match status" value="1"/>
</dbReference>
<dbReference type="CDD" id="cd08504">
    <property type="entry name" value="PBP2_OppA"/>
    <property type="match status" value="1"/>
</dbReference>
<dbReference type="Gene3D" id="3.40.190.10">
    <property type="entry name" value="Periplasmic binding protein-like II"/>
    <property type="match status" value="1"/>
</dbReference>
<sequence>MKKLILAIFLAIICIFSISIEDSDKLLTKNEEKNYIVYNMEKAPMNLVMTDSKDIREKDLLLALFEGVVKKDINGDIKPALAESYEISEDKIEYNFKIRQKAKYSNGKPINAEEFVKFFESFLQDEKNIYSEKFDIIFGVKDFREGKIPFSKVAITSKDDNTLCIRLNKPSNDLLNLLSNPVMGLRDYKDLKDDYKDIYNNILYSGPFIIKDMLDNGNIIIEKNSNYYNSKEVTDEKISITFIDDNEKALAYFETGEEEKIDIFINPPINESLRLTEENKLEGFPGNTSVYLNFNLKHKGVSKDINFRNAINSSISKDYFAQQISRDFAVAASSYGAGKEKIFDTYGNKSLGEKFLSASNYSEDVVLKLFYENNSLEKRIAEDIVKDLEDDLSINIKIVPYEKADREKIIKEGKYDMILYIHSFNEDDEMSYFQLWSNTSEENNYGFSNNEYDSLLNKAKNEPNLEERRKIYADCEKILSEHLPSVPIYNLNTVVCRKPYIGGIQMTRDGNIIFDNIMLEEEKLEGK</sequence>
<feature type="domain" description="Solute-binding protein family 5" evidence="4">
    <location>
        <begin position="77"/>
        <end position="443"/>
    </location>
</feature>
<comment type="caution">
    <text evidence="5">The sequence shown here is derived from an EMBL/GenBank/DDBJ whole genome shotgun (WGS) entry which is preliminary data.</text>
</comment>
<dbReference type="PANTHER" id="PTHR30290:SF9">
    <property type="entry name" value="OLIGOPEPTIDE-BINDING PROTEIN APPA"/>
    <property type="match status" value="1"/>
</dbReference>
<evidence type="ECO:0000256" key="1">
    <source>
        <dbReference type="ARBA" id="ARBA00005695"/>
    </source>
</evidence>